<gene>
    <name evidence="1" type="ORF">IAA16_08440</name>
</gene>
<evidence type="ECO:0000313" key="1">
    <source>
        <dbReference type="EMBL" id="MBU3850579.1"/>
    </source>
</evidence>
<reference evidence="1" key="2">
    <citation type="submission" date="2021-04" db="EMBL/GenBank/DDBJ databases">
        <authorList>
            <person name="Gilroy R."/>
        </authorList>
    </citation>
    <scope>NUCLEOTIDE SEQUENCE</scope>
    <source>
        <strain evidence="1">Gambia15-2214</strain>
    </source>
</reference>
<protein>
    <submittedName>
        <fullName evidence="1">Uncharacterized protein</fullName>
    </submittedName>
</protein>
<accession>A0A9E2NZY7</accession>
<sequence>MNENLYFTQQEDISKRKQLKELFNQWLKQISTCDDIQFPDDGKDYPATEYFVKDGFYPGYFSENHPKVLFIGRETRETASFHESKDRILCDLEYAFKDSPNKIPFIRRIFYIYYGILTEGRYKFEEIPYPDEMVKNKQYGFAFMNISKYSNDSENSATADYDLINRFLADSNLTKRNFIREEIELLDPDIIITANLWDTKIKQEYLELVFPTKDFEEVKSYKNEAILYDFQFNQKKIKFIDAFHFSARGSDEGKFYEPIMNLLFK</sequence>
<proteinExistence type="predicted"/>
<comment type="caution">
    <text evidence="1">The sequence shown here is derived from an EMBL/GenBank/DDBJ whole genome shotgun (WGS) entry which is preliminary data.</text>
</comment>
<dbReference type="AlphaFoldDB" id="A0A9E2NZY7"/>
<organism evidence="1 2">
    <name type="scientific">Candidatus Treponema excrementipullorum</name>
    <dbReference type="NCBI Taxonomy" id="2838768"/>
    <lineage>
        <taxon>Bacteria</taxon>
        <taxon>Pseudomonadati</taxon>
        <taxon>Spirochaetota</taxon>
        <taxon>Spirochaetia</taxon>
        <taxon>Spirochaetales</taxon>
        <taxon>Treponemataceae</taxon>
        <taxon>Treponema</taxon>
    </lineage>
</organism>
<reference evidence="1" key="1">
    <citation type="journal article" date="2021" name="PeerJ">
        <title>Extensive microbial diversity within the chicken gut microbiome revealed by metagenomics and culture.</title>
        <authorList>
            <person name="Gilroy R."/>
            <person name="Ravi A."/>
            <person name="Getino M."/>
            <person name="Pursley I."/>
            <person name="Horton D.L."/>
            <person name="Alikhan N.F."/>
            <person name="Baker D."/>
            <person name="Gharbi K."/>
            <person name="Hall N."/>
            <person name="Watson M."/>
            <person name="Adriaenssens E.M."/>
            <person name="Foster-Nyarko E."/>
            <person name="Jarju S."/>
            <person name="Secka A."/>
            <person name="Antonio M."/>
            <person name="Oren A."/>
            <person name="Chaudhuri R.R."/>
            <person name="La Ragione R."/>
            <person name="Hildebrand F."/>
            <person name="Pallen M.J."/>
        </authorList>
    </citation>
    <scope>NUCLEOTIDE SEQUENCE</scope>
    <source>
        <strain evidence="1">Gambia15-2214</strain>
    </source>
</reference>
<evidence type="ECO:0000313" key="2">
    <source>
        <dbReference type="Proteomes" id="UP000823914"/>
    </source>
</evidence>
<dbReference type="EMBL" id="JAHLFV010000196">
    <property type="protein sequence ID" value="MBU3850579.1"/>
    <property type="molecule type" value="Genomic_DNA"/>
</dbReference>
<name>A0A9E2NZY7_9SPIR</name>
<dbReference type="Proteomes" id="UP000823914">
    <property type="component" value="Unassembled WGS sequence"/>
</dbReference>